<reference evidence="17" key="2">
    <citation type="journal article" date="2020" name="Int. Dairy J.">
        <title>Lactic acid bacterial diversity in Brie cheese focusing on salt concentration and pH of isolation medium and characterisation of halophilic and alkaliphilic lactic acid bacterial isolates.</title>
        <authorList>
            <person name="Unno R."/>
            <person name="Matsutani M."/>
            <person name="Suzuki T."/>
            <person name="Kodama K."/>
            <person name="Matsushita H."/>
            <person name="Yamasato K."/>
            <person name="Koizumi Y."/>
            <person name="Ishikawa M."/>
        </authorList>
    </citation>
    <scope>NUCLEOTIDE SEQUENCE</scope>
    <source>
        <strain evidence="17">7C1</strain>
        <strain evidence="16">8C4</strain>
    </source>
</reference>
<dbReference type="EMBL" id="BKBQ01000007">
    <property type="protein sequence ID" value="GEQ53821.1"/>
    <property type="molecule type" value="Genomic_DNA"/>
</dbReference>
<evidence type="ECO:0000256" key="13">
    <source>
        <dbReference type="RuleBase" id="RU004011"/>
    </source>
</evidence>
<dbReference type="GO" id="GO:0006241">
    <property type="term" value="P:CTP biosynthetic process"/>
    <property type="evidence" value="ECO:0007669"/>
    <property type="project" value="InterPro"/>
</dbReference>
<keyword evidence="11" id="KW-0546">Nucleotide metabolism</keyword>
<dbReference type="InterPro" id="IPR034907">
    <property type="entry name" value="NDK-like_dom"/>
</dbReference>
<dbReference type="GO" id="GO:0004550">
    <property type="term" value="F:nucleoside diphosphate kinase activity"/>
    <property type="evidence" value="ECO:0007669"/>
    <property type="project" value="UniProtKB-EC"/>
</dbReference>
<organism evidence="17 18">
    <name type="scientific">Tetragenococcus koreensis</name>
    <dbReference type="NCBI Taxonomy" id="290335"/>
    <lineage>
        <taxon>Bacteria</taxon>
        <taxon>Bacillati</taxon>
        <taxon>Bacillota</taxon>
        <taxon>Bacilli</taxon>
        <taxon>Lactobacillales</taxon>
        <taxon>Enterococcaceae</taxon>
        <taxon>Tetragenococcus</taxon>
    </lineage>
</organism>
<evidence type="ECO:0000256" key="2">
    <source>
        <dbReference type="ARBA" id="ARBA00008142"/>
    </source>
</evidence>
<evidence type="ECO:0000313" key="19">
    <source>
        <dbReference type="Proteomes" id="UP000886607"/>
    </source>
</evidence>
<dbReference type="InterPro" id="IPR001564">
    <property type="entry name" value="Nucleoside_diP_kinase"/>
</dbReference>
<dbReference type="EC" id="2.7.4.6" evidence="3 14"/>
<evidence type="ECO:0000256" key="8">
    <source>
        <dbReference type="ARBA" id="ARBA00022777"/>
    </source>
</evidence>
<dbReference type="Pfam" id="PF00334">
    <property type="entry name" value="NDK"/>
    <property type="match status" value="1"/>
</dbReference>
<dbReference type="GeneID" id="69986332"/>
<dbReference type="GO" id="GO:0006183">
    <property type="term" value="P:GTP biosynthetic process"/>
    <property type="evidence" value="ECO:0007669"/>
    <property type="project" value="InterPro"/>
</dbReference>
<dbReference type="CDD" id="cd04413">
    <property type="entry name" value="NDPk_I"/>
    <property type="match status" value="1"/>
</dbReference>
<keyword evidence="10" id="KW-0460">Magnesium</keyword>
<evidence type="ECO:0000256" key="6">
    <source>
        <dbReference type="ARBA" id="ARBA00022723"/>
    </source>
</evidence>
<dbReference type="Proteomes" id="UP000886607">
    <property type="component" value="Unassembled WGS sequence"/>
</dbReference>
<feature type="binding site" evidence="12">
    <location>
        <position position="113"/>
    </location>
    <ligand>
        <name>ATP</name>
        <dbReference type="ChEBI" id="CHEBI:30616"/>
    </ligand>
</feature>
<gene>
    <name evidence="17" type="primary">ndk</name>
    <name evidence="16" type="ORF">TK11N_20840</name>
    <name evidence="17" type="ORF">TK2N_06650</name>
</gene>
<evidence type="ECO:0000256" key="4">
    <source>
        <dbReference type="ARBA" id="ARBA00017632"/>
    </source>
</evidence>
<evidence type="ECO:0000313" key="17">
    <source>
        <dbReference type="EMBL" id="GEQ53821.1"/>
    </source>
</evidence>
<evidence type="ECO:0000256" key="7">
    <source>
        <dbReference type="ARBA" id="ARBA00022741"/>
    </source>
</evidence>
<feature type="active site" description="Pros-phosphohistidine intermediate" evidence="12">
    <location>
        <position position="116"/>
    </location>
</feature>
<keyword evidence="7 14" id="KW-0547">Nucleotide-binding</keyword>
<evidence type="ECO:0000256" key="14">
    <source>
        <dbReference type="RuleBase" id="RU004013"/>
    </source>
</evidence>
<dbReference type="EMBL" id="BKBO01000039">
    <property type="protein sequence ID" value="GEQ50232.1"/>
    <property type="molecule type" value="Genomic_DNA"/>
</dbReference>
<dbReference type="Gene3D" id="3.30.70.141">
    <property type="entry name" value="Nucleoside diphosphate kinase-like domain"/>
    <property type="match status" value="1"/>
</dbReference>
<feature type="binding site" evidence="12">
    <location>
        <position position="58"/>
    </location>
    <ligand>
        <name>ATP</name>
        <dbReference type="ChEBI" id="CHEBI:30616"/>
    </ligand>
</feature>
<dbReference type="RefSeq" id="WP_124006761.1">
    <property type="nucleotide sequence ID" value="NZ_BJYN01000002.1"/>
</dbReference>
<feature type="domain" description="Nucleoside diphosphate kinase-like" evidence="15">
    <location>
        <begin position="2"/>
        <end position="133"/>
    </location>
</feature>
<dbReference type="InterPro" id="IPR036850">
    <property type="entry name" value="NDK-like_dom_sf"/>
</dbReference>
<dbReference type="InterPro" id="IPR023005">
    <property type="entry name" value="Nucleoside_diP_kinase_AS"/>
</dbReference>
<evidence type="ECO:0000259" key="15">
    <source>
        <dbReference type="SMART" id="SM00562"/>
    </source>
</evidence>
<dbReference type="SUPFAM" id="SSF54919">
    <property type="entry name" value="Nucleoside diphosphate kinase, NDK"/>
    <property type="match status" value="1"/>
</dbReference>
<evidence type="ECO:0000256" key="9">
    <source>
        <dbReference type="ARBA" id="ARBA00022840"/>
    </source>
</evidence>
<dbReference type="SMART" id="SM00562">
    <property type="entry name" value="NDK"/>
    <property type="match status" value="1"/>
</dbReference>
<evidence type="ECO:0000313" key="18">
    <source>
        <dbReference type="Proteomes" id="UP000886597"/>
    </source>
</evidence>
<evidence type="ECO:0000256" key="12">
    <source>
        <dbReference type="PROSITE-ProRule" id="PRU00706"/>
    </source>
</evidence>
<dbReference type="PROSITE" id="PS51374">
    <property type="entry name" value="NDPK_LIKE"/>
    <property type="match status" value="1"/>
</dbReference>
<dbReference type="GO" id="GO:0006228">
    <property type="term" value="P:UTP biosynthetic process"/>
    <property type="evidence" value="ECO:0007669"/>
    <property type="project" value="InterPro"/>
</dbReference>
<feature type="binding site" evidence="12">
    <location>
        <position position="86"/>
    </location>
    <ligand>
        <name>ATP</name>
        <dbReference type="ChEBI" id="CHEBI:30616"/>
    </ligand>
</feature>
<keyword evidence="8 14" id="KW-0418">Kinase</keyword>
<dbReference type="PANTHER" id="PTHR11349">
    <property type="entry name" value="NUCLEOSIDE DIPHOSPHATE KINASE"/>
    <property type="match status" value="1"/>
</dbReference>
<feature type="binding site" evidence="12">
    <location>
        <position position="92"/>
    </location>
    <ligand>
        <name>ATP</name>
        <dbReference type="ChEBI" id="CHEBI:30616"/>
    </ligand>
</feature>
<keyword evidence="9 14" id="KW-0067">ATP-binding</keyword>
<keyword evidence="5 14" id="KW-0808">Transferase</keyword>
<dbReference type="PRINTS" id="PR01243">
    <property type="entry name" value="NUCDPKINASE"/>
</dbReference>
<evidence type="ECO:0000256" key="5">
    <source>
        <dbReference type="ARBA" id="ARBA00022679"/>
    </source>
</evidence>
<evidence type="ECO:0000256" key="10">
    <source>
        <dbReference type="ARBA" id="ARBA00022842"/>
    </source>
</evidence>
<comment type="cofactor">
    <cofactor evidence="1">
        <name>Mg(2+)</name>
        <dbReference type="ChEBI" id="CHEBI:18420"/>
    </cofactor>
</comment>
<evidence type="ECO:0000256" key="11">
    <source>
        <dbReference type="ARBA" id="ARBA00023080"/>
    </source>
</evidence>
<feature type="binding site" evidence="12">
    <location>
        <position position="10"/>
    </location>
    <ligand>
        <name>ATP</name>
        <dbReference type="ChEBI" id="CHEBI:30616"/>
    </ligand>
</feature>
<dbReference type="KEGG" id="tkr:C7K43_10285"/>
<dbReference type="Proteomes" id="UP000886597">
    <property type="component" value="Unassembled WGS sequence"/>
</dbReference>
<dbReference type="PROSITE" id="PS00469">
    <property type="entry name" value="NDPK"/>
    <property type="match status" value="1"/>
</dbReference>
<comment type="caution">
    <text evidence="17">The sequence shown here is derived from an EMBL/GenBank/DDBJ whole genome shotgun (WGS) entry which is preliminary data.</text>
</comment>
<comment type="similarity">
    <text evidence="2 12 13">Belongs to the NDK family.</text>
</comment>
<dbReference type="GO" id="GO:0005524">
    <property type="term" value="F:ATP binding"/>
    <property type="evidence" value="ECO:0007669"/>
    <property type="project" value="UniProtKB-KW"/>
</dbReference>
<sequence>MAEQTLVIIKPDGLSRRLVGRIIQRFEDKQLQISSIKKETLTQTQLREHYHQLVEQPFFPRLVSYMTEGPVLLLVLKGDNAVLQTRKIVGATDPMEAEMGTLRGDLGMDKTRNLIHASDSVDSAAEEITRFFG</sequence>
<accession>A0AAN4RJ89</accession>
<reference evidence="17" key="1">
    <citation type="submission" date="2019-08" db="EMBL/GenBank/DDBJ databases">
        <authorList>
            <person name="Ishikawa M."/>
            <person name="Suzuki T."/>
            <person name="Matsutani M."/>
        </authorList>
    </citation>
    <scope>NUCLEOTIDE SEQUENCE</scope>
    <source>
        <strain evidence="17">7C1</strain>
        <strain evidence="16">8C4</strain>
    </source>
</reference>
<dbReference type="GO" id="GO:0046872">
    <property type="term" value="F:metal ion binding"/>
    <property type="evidence" value="ECO:0007669"/>
    <property type="project" value="UniProtKB-KW"/>
</dbReference>
<dbReference type="FunFam" id="3.30.70.141:FF:000003">
    <property type="entry name" value="Nucleoside diphosphate kinase"/>
    <property type="match status" value="1"/>
</dbReference>
<feature type="binding site" evidence="12">
    <location>
        <position position="103"/>
    </location>
    <ligand>
        <name>ATP</name>
        <dbReference type="ChEBI" id="CHEBI:30616"/>
    </ligand>
</feature>
<dbReference type="AlphaFoldDB" id="A0AAN4RJ89"/>
<name>A0AAN4RJ89_9ENTE</name>
<evidence type="ECO:0000256" key="1">
    <source>
        <dbReference type="ARBA" id="ARBA00001946"/>
    </source>
</evidence>
<keyword evidence="6" id="KW-0479">Metal-binding</keyword>
<keyword evidence="19" id="KW-1185">Reference proteome</keyword>
<protein>
    <recommendedName>
        <fullName evidence="4 14">Nucleoside diphosphate kinase</fullName>
        <ecNumber evidence="3 14">2.7.4.6</ecNumber>
    </recommendedName>
</protein>
<proteinExistence type="inferred from homology"/>
<dbReference type="NCBIfam" id="NF001908">
    <property type="entry name" value="PRK00668.1"/>
    <property type="match status" value="1"/>
</dbReference>
<evidence type="ECO:0000256" key="3">
    <source>
        <dbReference type="ARBA" id="ARBA00012966"/>
    </source>
</evidence>
<evidence type="ECO:0000313" key="16">
    <source>
        <dbReference type="EMBL" id="GEQ50232.1"/>
    </source>
</evidence>
<comment type="catalytic activity">
    <reaction evidence="14">
        <text>a 2'-deoxyribonucleoside 5'-diphosphate + ATP = a 2'-deoxyribonucleoside 5'-triphosphate + ADP</text>
        <dbReference type="Rhea" id="RHEA:44640"/>
        <dbReference type="ChEBI" id="CHEBI:30616"/>
        <dbReference type="ChEBI" id="CHEBI:61560"/>
        <dbReference type="ChEBI" id="CHEBI:73316"/>
        <dbReference type="ChEBI" id="CHEBI:456216"/>
        <dbReference type="EC" id="2.7.4.6"/>
    </reaction>
</comment>